<dbReference type="OrthoDB" id="183320at2"/>
<feature type="region of interest" description="Disordered" evidence="2">
    <location>
        <begin position="1"/>
        <end position="51"/>
    </location>
</feature>
<proteinExistence type="predicted"/>
<dbReference type="Gene3D" id="3.40.50.1110">
    <property type="entry name" value="SGNH hydrolase"/>
    <property type="match status" value="1"/>
</dbReference>
<dbReference type="InterPro" id="IPR039329">
    <property type="entry name" value="SIAE"/>
</dbReference>
<dbReference type="Pfam" id="PF03629">
    <property type="entry name" value="SASA"/>
    <property type="match status" value="1"/>
</dbReference>
<comment type="caution">
    <text evidence="4">The sequence shown here is derived from an EMBL/GenBank/DDBJ whole genome shotgun (WGS) entry which is preliminary data.</text>
</comment>
<dbReference type="InterPro" id="IPR013783">
    <property type="entry name" value="Ig-like_fold"/>
</dbReference>
<dbReference type="GO" id="GO:0005975">
    <property type="term" value="P:carbohydrate metabolic process"/>
    <property type="evidence" value="ECO:0007669"/>
    <property type="project" value="TreeGrafter"/>
</dbReference>
<evidence type="ECO:0000256" key="1">
    <source>
        <dbReference type="ARBA" id="ARBA00022801"/>
    </source>
</evidence>
<dbReference type="AlphaFoldDB" id="A0A556QP69"/>
<protein>
    <submittedName>
        <fullName evidence="4">Sialate O-acetylesterase</fullName>
    </submittedName>
</protein>
<sequence length="613" mass="67115">MGPAQVAAERRHAQLRPLHRGDVARPPRFRAGPAPRTRQPQVGLGRHQPLRLPRSQSNRHAMNIARSFFLLLAIVSLAALPTQAQQPAPTLRLPAILSDHMVIQRDTPARVWGWAQPGETVTITLGQATATAKADDQGEWSATLAKLAASDASLEMIVKSGADTLTVRDILVGDVWVCSGQSNMAFQLANCADGPAELAKAQRPEMRFFQVPGVSSGTPLADTKGQWVVCTPATAKGFSAVGYYFGREIQQSQKVPVGLIGSNQGASRAQVWLSREALAADPDLNKIYLQPFAAILDNPEEAKAAHEKWMKEGGEKYQQDRRAWFSERFMADKKKEPFTKPMPQPPATPEPLNVTEQTGFSTVLFNARINPLVNFPIRGALWYQGEGNVNDALYDRLLSALITDWRTRWGIGDFPFLIVQLPNKSKQQRDPAEQLGGWAPIRERQFKVHQNLANVGIVASIDLGSTEDPIENNNLHPVEKENIGKRLALVAGHYPYGEKGEFSGPILGKSSIEGAKIELTFDHAADGLKIGTPPKTSLTPQPPVDELRGFAIAGADKKFVAAKAIIVAPDRVSVWSESVPKPAFVRYGWQLSPVVNLYNSADLPAFPFRTDTD</sequence>
<organism evidence="4 5">
    <name type="scientific">Rariglobus hedericola</name>
    <dbReference type="NCBI Taxonomy" id="2597822"/>
    <lineage>
        <taxon>Bacteria</taxon>
        <taxon>Pseudomonadati</taxon>
        <taxon>Verrucomicrobiota</taxon>
        <taxon>Opitutia</taxon>
        <taxon>Opitutales</taxon>
        <taxon>Opitutaceae</taxon>
        <taxon>Rariglobus</taxon>
    </lineage>
</organism>
<feature type="compositionally biased region" description="Low complexity" evidence="2">
    <location>
        <begin position="26"/>
        <end position="36"/>
    </location>
</feature>
<feature type="domain" description="Sialate O-acetylesterase" evidence="3">
    <location>
        <begin position="376"/>
        <end position="472"/>
    </location>
</feature>
<evidence type="ECO:0000313" key="4">
    <source>
        <dbReference type="EMBL" id="TSJ78431.1"/>
    </source>
</evidence>
<keyword evidence="5" id="KW-1185">Reference proteome</keyword>
<dbReference type="GO" id="GO:0001681">
    <property type="term" value="F:sialate O-acetylesterase activity"/>
    <property type="evidence" value="ECO:0007669"/>
    <property type="project" value="InterPro"/>
</dbReference>
<accession>A0A556QP69</accession>
<dbReference type="Proteomes" id="UP000315648">
    <property type="component" value="Unassembled WGS sequence"/>
</dbReference>
<evidence type="ECO:0000259" key="3">
    <source>
        <dbReference type="Pfam" id="PF03629"/>
    </source>
</evidence>
<evidence type="ECO:0000256" key="2">
    <source>
        <dbReference type="SAM" id="MobiDB-lite"/>
    </source>
</evidence>
<dbReference type="EMBL" id="VMBG01000001">
    <property type="protein sequence ID" value="TSJ78431.1"/>
    <property type="molecule type" value="Genomic_DNA"/>
</dbReference>
<evidence type="ECO:0000313" key="5">
    <source>
        <dbReference type="Proteomes" id="UP000315648"/>
    </source>
</evidence>
<dbReference type="SUPFAM" id="SSF52266">
    <property type="entry name" value="SGNH hydrolase"/>
    <property type="match status" value="1"/>
</dbReference>
<dbReference type="PANTHER" id="PTHR22901:SF0">
    <property type="entry name" value="SIALATE O-ACETYLESTERASE"/>
    <property type="match status" value="1"/>
</dbReference>
<keyword evidence="1" id="KW-0378">Hydrolase</keyword>
<dbReference type="InterPro" id="IPR005181">
    <property type="entry name" value="SASA"/>
</dbReference>
<dbReference type="PANTHER" id="PTHR22901">
    <property type="entry name" value="SIALATE O-ACETYLESTERASE"/>
    <property type="match status" value="1"/>
</dbReference>
<dbReference type="InterPro" id="IPR036514">
    <property type="entry name" value="SGNH_hydro_sf"/>
</dbReference>
<name>A0A556QP69_9BACT</name>
<reference evidence="4 5" key="1">
    <citation type="submission" date="2019-07" db="EMBL/GenBank/DDBJ databases">
        <title>Description of 53C-WASEF.</title>
        <authorList>
            <person name="Pitt A."/>
            <person name="Hahn M.W."/>
        </authorList>
    </citation>
    <scope>NUCLEOTIDE SEQUENCE [LARGE SCALE GENOMIC DNA]</scope>
    <source>
        <strain evidence="4 5">53C-WASEF</strain>
    </source>
</reference>
<dbReference type="Gene3D" id="2.60.40.10">
    <property type="entry name" value="Immunoglobulins"/>
    <property type="match status" value="1"/>
</dbReference>
<gene>
    <name evidence="4" type="ORF">FPL22_03790</name>
</gene>